<feature type="domain" description="D-isomer specific 2-hydroxyacid dehydrogenase NAD-binding" evidence="4">
    <location>
        <begin position="139"/>
        <end position="196"/>
    </location>
</feature>
<dbReference type="Proteomes" id="UP001596972">
    <property type="component" value="Unassembled WGS sequence"/>
</dbReference>
<dbReference type="EMBL" id="JBHTJA010000002">
    <property type="protein sequence ID" value="MFD0899311.1"/>
    <property type="molecule type" value="Genomic_DNA"/>
</dbReference>
<dbReference type="InterPro" id="IPR036291">
    <property type="entry name" value="NAD(P)-bd_dom_sf"/>
</dbReference>
<dbReference type="RefSeq" id="WP_378296140.1">
    <property type="nucleotide sequence ID" value="NZ_JBHTJA010000002.1"/>
</dbReference>
<reference evidence="6" key="1">
    <citation type="journal article" date="2019" name="Int. J. Syst. Evol. Microbiol.">
        <title>The Global Catalogue of Microorganisms (GCM) 10K type strain sequencing project: providing services to taxonomists for standard genome sequencing and annotation.</title>
        <authorList>
            <consortium name="The Broad Institute Genomics Platform"/>
            <consortium name="The Broad Institute Genome Sequencing Center for Infectious Disease"/>
            <person name="Wu L."/>
            <person name="Ma J."/>
        </authorList>
    </citation>
    <scope>NUCLEOTIDE SEQUENCE [LARGE SCALE GENOMIC DNA]</scope>
    <source>
        <strain evidence="6">JCM 31202</strain>
    </source>
</reference>
<protein>
    <submittedName>
        <fullName evidence="5">NAD(P)-dependent oxidoreductase</fullName>
    </submittedName>
</protein>
<dbReference type="InterPro" id="IPR006140">
    <property type="entry name" value="D-isomer_DH_NAD-bd"/>
</dbReference>
<name>A0ABW3EK05_9ACTN</name>
<sequence>MPEKGLLASMQPNHHDRGIRSVLSTVMFEPDQMQRLREAFAPAEFVHVTPWDDAGIARALEHADVAVIGGDLDERYLAAPRLAWVHCDHSGLNRSARPELFERGLIVTGSAGRSAPALAQHGFYFALALNFDARGLFEMQDAHLWRYIDGYEKKLALWGKTLGIVGFGHTAREMARLGKAFGMRVIVYRRRPAEEAPDVDVRTTETSWGRSSTRPTSS</sequence>
<keyword evidence="6" id="KW-1185">Reference proteome</keyword>
<dbReference type="SUPFAM" id="SSF51735">
    <property type="entry name" value="NAD(P)-binding Rossmann-fold domains"/>
    <property type="match status" value="1"/>
</dbReference>
<dbReference type="PANTHER" id="PTHR43333">
    <property type="entry name" value="2-HACID_DH_C DOMAIN-CONTAINING PROTEIN"/>
    <property type="match status" value="1"/>
</dbReference>
<dbReference type="PANTHER" id="PTHR43333:SF1">
    <property type="entry name" value="D-ISOMER SPECIFIC 2-HYDROXYACID DEHYDROGENASE NAD-BINDING DOMAIN-CONTAINING PROTEIN"/>
    <property type="match status" value="1"/>
</dbReference>
<gene>
    <name evidence="5" type="ORF">ACFQ11_02815</name>
</gene>
<keyword evidence="1" id="KW-0560">Oxidoreductase</keyword>
<comment type="caution">
    <text evidence="5">The sequence shown here is derived from an EMBL/GenBank/DDBJ whole genome shotgun (WGS) entry which is preliminary data.</text>
</comment>
<organism evidence="5 6">
    <name type="scientific">Actinomadura sediminis</name>
    <dbReference type="NCBI Taxonomy" id="1038904"/>
    <lineage>
        <taxon>Bacteria</taxon>
        <taxon>Bacillati</taxon>
        <taxon>Actinomycetota</taxon>
        <taxon>Actinomycetes</taxon>
        <taxon>Streptosporangiales</taxon>
        <taxon>Thermomonosporaceae</taxon>
        <taxon>Actinomadura</taxon>
    </lineage>
</organism>
<dbReference type="SUPFAM" id="SSF52283">
    <property type="entry name" value="Formate/glycerate dehydrogenase catalytic domain-like"/>
    <property type="match status" value="1"/>
</dbReference>
<evidence type="ECO:0000259" key="4">
    <source>
        <dbReference type="Pfam" id="PF02826"/>
    </source>
</evidence>
<feature type="compositionally biased region" description="Polar residues" evidence="3">
    <location>
        <begin position="204"/>
        <end position="218"/>
    </location>
</feature>
<evidence type="ECO:0000256" key="3">
    <source>
        <dbReference type="SAM" id="MobiDB-lite"/>
    </source>
</evidence>
<keyword evidence="2" id="KW-0520">NAD</keyword>
<dbReference type="Gene3D" id="3.40.50.720">
    <property type="entry name" value="NAD(P)-binding Rossmann-like Domain"/>
    <property type="match status" value="2"/>
</dbReference>
<evidence type="ECO:0000256" key="1">
    <source>
        <dbReference type="ARBA" id="ARBA00023002"/>
    </source>
</evidence>
<dbReference type="Pfam" id="PF02826">
    <property type="entry name" value="2-Hacid_dh_C"/>
    <property type="match status" value="1"/>
</dbReference>
<feature type="region of interest" description="Disordered" evidence="3">
    <location>
        <begin position="196"/>
        <end position="218"/>
    </location>
</feature>
<proteinExistence type="predicted"/>
<evidence type="ECO:0000313" key="6">
    <source>
        <dbReference type="Proteomes" id="UP001596972"/>
    </source>
</evidence>
<evidence type="ECO:0000313" key="5">
    <source>
        <dbReference type="EMBL" id="MFD0899311.1"/>
    </source>
</evidence>
<accession>A0ABW3EK05</accession>
<evidence type="ECO:0000256" key="2">
    <source>
        <dbReference type="ARBA" id="ARBA00023027"/>
    </source>
</evidence>